<dbReference type="SUPFAM" id="SSF55347">
    <property type="entry name" value="Glyceraldehyde-3-phosphate dehydrogenase-like, C-terminal domain"/>
    <property type="match status" value="1"/>
</dbReference>
<gene>
    <name evidence="3" type="ORF">AKJ58_00440</name>
</gene>
<evidence type="ECO:0000313" key="3">
    <source>
        <dbReference type="EMBL" id="KXB08251.1"/>
    </source>
</evidence>
<feature type="domain" description="GFO/IDH/MocA-like oxidoreductase" evidence="2">
    <location>
        <begin position="5"/>
        <end position="75"/>
    </location>
</feature>
<dbReference type="Pfam" id="PF22725">
    <property type="entry name" value="GFO_IDH_MocA_C3"/>
    <property type="match status" value="1"/>
</dbReference>
<evidence type="ECO:0000256" key="1">
    <source>
        <dbReference type="SAM" id="Phobius"/>
    </source>
</evidence>
<accession>A0A133VPC7</accession>
<dbReference type="EMBL" id="LHYK01000005">
    <property type="protein sequence ID" value="KXB08251.1"/>
    <property type="molecule type" value="Genomic_DNA"/>
</dbReference>
<protein>
    <recommendedName>
        <fullName evidence="2">GFO/IDH/MocA-like oxidoreductase domain-containing protein</fullName>
    </recommendedName>
</protein>
<proteinExistence type="predicted"/>
<feature type="transmembrane region" description="Helical" evidence="1">
    <location>
        <begin position="12"/>
        <end position="28"/>
    </location>
</feature>
<name>A0A133VPC7_9EURY</name>
<keyword evidence="4" id="KW-1185">Reference proteome</keyword>
<sequence>MDLGREKSGGAIVDLGTFLIDLFLWFFNSDVRMVECRSGNFVFKDKETEDLALIMLKLKNGAFTSIDISRACPRPFQAR</sequence>
<evidence type="ECO:0000313" key="4">
    <source>
        <dbReference type="Proteomes" id="UP000070256"/>
    </source>
</evidence>
<comment type="caution">
    <text evidence="3">The sequence shown here is derived from an EMBL/GenBank/DDBJ whole genome shotgun (WGS) entry which is preliminary data.</text>
</comment>
<dbReference type="AlphaFoldDB" id="A0A133VPC7"/>
<reference evidence="3 4" key="1">
    <citation type="journal article" date="2016" name="Sci. Rep.">
        <title>Metabolic traits of an uncultured archaeal lineage -MSBL1- from brine pools of the Red Sea.</title>
        <authorList>
            <person name="Mwirichia R."/>
            <person name="Alam I."/>
            <person name="Rashid M."/>
            <person name="Vinu M."/>
            <person name="Ba-Alawi W."/>
            <person name="Anthony Kamau A."/>
            <person name="Kamanda Ngugi D."/>
            <person name="Goker M."/>
            <person name="Klenk H.P."/>
            <person name="Bajic V."/>
            <person name="Stingl U."/>
        </authorList>
    </citation>
    <scope>NUCLEOTIDE SEQUENCE [LARGE SCALE GENOMIC DNA]</scope>
    <source>
        <strain evidence="3">SCGC-AAA385D11</strain>
    </source>
</reference>
<dbReference type="InterPro" id="IPR055170">
    <property type="entry name" value="GFO_IDH_MocA-like_dom"/>
</dbReference>
<organism evidence="3 4">
    <name type="scientific">candidate division MSBL1 archaeon SCGC-AAA385D11</name>
    <dbReference type="NCBI Taxonomy" id="1698286"/>
    <lineage>
        <taxon>Archaea</taxon>
        <taxon>Methanobacteriati</taxon>
        <taxon>Methanobacteriota</taxon>
        <taxon>candidate division MSBL1</taxon>
    </lineage>
</organism>
<dbReference type="Gene3D" id="3.30.360.10">
    <property type="entry name" value="Dihydrodipicolinate Reductase, domain 2"/>
    <property type="match status" value="1"/>
</dbReference>
<keyword evidence="1" id="KW-1133">Transmembrane helix</keyword>
<keyword evidence="1" id="KW-0472">Membrane</keyword>
<dbReference type="Proteomes" id="UP000070256">
    <property type="component" value="Unassembled WGS sequence"/>
</dbReference>
<evidence type="ECO:0000259" key="2">
    <source>
        <dbReference type="Pfam" id="PF22725"/>
    </source>
</evidence>
<keyword evidence="1" id="KW-0812">Transmembrane</keyword>